<feature type="transmembrane region" description="Helical" evidence="1">
    <location>
        <begin position="12"/>
        <end position="34"/>
    </location>
</feature>
<keyword evidence="1" id="KW-0812">Transmembrane</keyword>
<name>Q0A946_ALKEH</name>
<reference evidence="3" key="1">
    <citation type="submission" date="2006-08" db="EMBL/GenBank/DDBJ databases">
        <title>Complete sequence of Alkalilimnicola ehrilichei MLHE-1.</title>
        <authorList>
            <person name="Copeland A."/>
            <person name="Lucas S."/>
            <person name="Lapidus A."/>
            <person name="Barry K."/>
            <person name="Detter J.C."/>
            <person name="Glavina del Rio T."/>
            <person name="Hammon N."/>
            <person name="Israni S."/>
            <person name="Dalin E."/>
            <person name="Tice H."/>
            <person name="Pitluck S."/>
            <person name="Sims D."/>
            <person name="Brettin T."/>
            <person name="Bruce D."/>
            <person name="Han C."/>
            <person name="Tapia R."/>
            <person name="Gilna P."/>
            <person name="Schmutz J."/>
            <person name="Larimer F."/>
            <person name="Land M."/>
            <person name="Hauser L."/>
            <person name="Kyrpides N."/>
            <person name="Mikhailova N."/>
            <person name="Oremland R.S."/>
            <person name="Hoeft S.E."/>
            <person name="Switzer-Blum J."/>
            <person name="Kulp T."/>
            <person name="King G."/>
            <person name="Tabita R."/>
            <person name="Witte B."/>
            <person name="Santini J.M."/>
            <person name="Basu P."/>
            <person name="Hollibaugh J.T."/>
            <person name="Xie G."/>
            <person name="Stolz J.F."/>
            <person name="Richardson P."/>
        </authorList>
    </citation>
    <scope>NUCLEOTIDE SEQUENCE [LARGE SCALE GENOMIC DNA]</scope>
    <source>
        <strain evidence="3">ATCC BAA-1101 / DSM 17681 / MLHE-1</strain>
    </source>
</reference>
<organism evidence="2 3">
    <name type="scientific">Alkalilimnicola ehrlichii (strain ATCC BAA-1101 / DSM 17681 / MLHE-1)</name>
    <dbReference type="NCBI Taxonomy" id="187272"/>
    <lineage>
        <taxon>Bacteria</taxon>
        <taxon>Pseudomonadati</taxon>
        <taxon>Pseudomonadota</taxon>
        <taxon>Gammaproteobacteria</taxon>
        <taxon>Chromatiales</taxon>
        <taxon>Ectothiorhodospiraceae</taxon>
        <taxon>Alkalilimnicola</taxon>
    </lineage>
</organism>
<evidence type="ECO:0008006" key="4">
    <source>
        <dbReference type="Google" id="ProtNLM"/>
    </source>
</evidence>
<keyword evidence="1" id="KW-1133">Transmembrane helix</keyword>
<proteinExistence type="predicted"/>
<evidence type="ECO:0000313" key="3">
    <source>
        <dbReference type="Proteomes" id="UP000001962"/>
    </source>
</evidence>
<dbReference type="HOGENOM" id="CLU_117037_0_0_6"/>
<dbReference type="Proteomes" id="UP000001962">
    <property type="component" value="Chromosome"/>
</dbReference>
<dbReference type="Pfam" id="PF06695">
    <property type="entry name" value="Sm_multidrug_ex"/>
    <property type="match status" value="1"/>
</dbReference>
<dbReference type="AlphaFoldDB" id="Q0A946"/>
<evidence type="ECO:0000313" key="2">
    <source>
        <dbReference type="EMBL" id="ABI56641.1"/>
    </source>
</evidence>
<evidence type="ECO:0000256" key="1">
    <source>
        <dbReference type="SAM" id="Phobius"/>
    </source>
</evidence>
<feature type="transmembrane region" description="Helical" evidence="1">
    <location>
        <begin position="40"/>
        <end position="61"/>
    </location>
</feature>
<sequence length="150" mass="16366">MSAVVEPLWSYLLVFLMAATPWVELLVVIPLGVAMGLSPYGVALVALLGNALPVVLIAVGWRTWQRWRGQPRRALKPRVQRVWNRWGLPGLALLGPLVTGIHLATVAALALRSSTRATAAWMVGSLVVWTLATTLVTVGGVAFYQRMTLW</sequence>
<dbReference type="KEGG" id="aeh:Mlg_1292"/>
<accession>Q0A946</accession>
<feature type="transmembrane region" description="Helical" evidence="1">
    <location>
        <begin position="121"/>
        <end position="144"/>
    </location>
</feature>
<dbReference type="EMBL" id="CP000453">
    <property type="protein sequence ID" value="ABI56641.1"/>
    <property type="molecule type" value="Genomic_DNA"/>
</dbReference>
<dbReference type="eggNOG" id="COG2426">
    <property type="taxonomic scope" value="Bacteria"/>
</dbReference>
<dbReference type="InterPro" id="IPR009577">
    <property type="entry name" value="Sm_multidrug_ex"/>
</dbReference>
<protein>
    <recommendedName>
        <fullName evidence="4">Small multidrug efflux protein-like protein</fullName>
    </recommendedName>
</protein>
<dbReference type="RefSeq" id="WP_011629036.1">
    <property type="nucleotide sequence ID" value="NC_008340.1"/>
</dbReference>
<gene>
    <name evidence="2" type="ordered locus">Mlg_1292</name>
</gene>
<keyword evidence="1" id="KW-0472">Membrane</keyword>
<feature type="transmembrane region" description="Helical" evidence="1">
    <location>
        <begin position="82"/>
        <end position="109"/>
    </location>
</feature>
<keyword evidence="3" id="KW-1185">Reference proteome</keyword>